<dbReference type="Pfam" id="PF01476">
    <property type="entry name" value="LysM"/>
    <property type="match status" value="1"/>
</dbReference>
<dbReference type="Proteomes" id="UP000627538">
    <property type="component" value="Unassembled WGS sequence"/>
</dbReference>
<dbReference type="Gene3D" id="3.10.350.10">
    <property type="entry name" value="LysM domain"/>
    <property type="match status" value="1"/>
</dbReference>
<dbReference type="InterPro" id="IPR052196">
    <property type="entry name" value="Bact_Kbp"/>
</dbReference>
<dbReference type="InterPro" id="IPR018392">
    <property type="entry name" value="LysM"/>
</dbReference>
<feature type="compositionally biased region" description="Low complexity" evidence="1">
    <location>
        <begin position="105"/>
        <end position="131"/>
    </location>
</feature>
<feature type="domain" description="LysM" evidence="3">
    <location>
        <begin position="163"/>
        <end position="219"/>
    </location>
</feature>
<sequence>MLRLGAPVVRRAILGTTSLALIPGLAIATPALADDGSDSSVSPDLTDIPADLGWAAPTEDSADPVPKTTSPPPPAPDPPPERDTEEAEGAQPVTPPSPPLPETPATPASPAAVPSTPAPAPSAASPQTLPAVPMDVGWGAIRLSTPTPPAQPETPAATAGVDDTYVVAPGDSLWSIAADSLPPGASPATIDRAWRALYRGNADKITSPDLIHPGLTLTLEPLRELS</sequence>
<evidence type="ECO:0000256" key="2">
    <source>
        <dbReference type="SAM" id="SignalP"/>
    </source>
</evidence>
<dbReference type="CDD" id="cd00118">
    <property type="entry name" value="LysM"/>
    <property type="match status" value="1"/>
</dbReference>
<feature type="chain" id="PRO_5034690603" evidence="2">
    <location>
        <begin position="34"/>
        <end position="226"/>
    </location>
</feature>
<evidence type="ECO:0000313" key="4">
    <source>
        <dbReference type="EMBL" id="MBD3690065.1"/>
    </source>
</evidence>
<organism evidence="4 5">
    <name type="scientific">Nanchangia anserum</name>
    <dbReference type="NCBI Taxonomy" id="2692125"/>
    <lineage>
        <taxon>Bacteria</taxon>
        <taxon>Bacillati</taxon>
        <taxon>Actinomycetota</taxon>
        <taxon>Actinomycetes</taxon>
        <taxon>Actinomycetales</taxon>
        <taxon>Actinomycetaceae</taxon>
        <taxon>Nanchangia</taxon>
    </lineage>
</organism>
<dbReference type="AlphaFoldDB" id="A0A8I0KQJ8"/>
<feature type="compositionally biased region" description="Pro residues" evidence="1">
    <location>
        <begin position="93"/>
        <end position="104"/>
    </location>
</feature>
<protein>
    <submittedName>
        <fullName evidence="4">LysM peptidoglycan-binding domain-containing protein</fullName>
    </submittedName>
</protein>
<keyword evidence="2" id="KW-0732">Signal</keyword>
<keyword evidence="5" id="KW-1185">Reference proteome</keyword>
<dbReference type="InterPro" id="IPR036779">
    <property type="entry name" value="LysM_dom_sf"/>
</dbReference>
<comment type="caution">
    <text evidence="4">The sequence shown here is derived from an EMBL/GenBank/DDBJ whole genome shotgun (WGS) entry which is preliminary data.</text>
</comment>
<dbReference type="EMBL" id="JACRUO010000002">
    <property type="protein sequence ID" value="MBD3690065.1"/>
    <property type="molecule type" value="Genomic_DNA"/>
</dbReference>
<evidence type="ECO:0000259" key="3">
    <source>
        <dbReference type="PROSITE" id="PS51782"/>
    </source>
</evidence>
<name>A0A8I0KQJ8_9ACTO</name>
<gene>
    <name evidence="4" type="ORF">H8R10_07490</name>
</gene>
<feature type="compositionally biased region" description="Pro residues" evidence="1">
    <location>
        <begin position="69"/>
        <end position="78"/>
    </location>
</feature>
<feature type="signal peptide" evidence="2">
    <location>
        <begin position="1"/>
        <end position="33"/>
    </location>
</feature>
<evidence type="ECO:0000313" key="5">
    <source>
        <dbReference type="Proteomes" id="UP000627538"/>
    </source>
</evidence>
<dbReference type="PANTHER" id="PTHR34700:SF4">
    <property type="entry name" value="PHAGE-LIKE ELEMENT PBSX PROTEIN XKDP"/>
    <property type="match status" value="1"/>
</dbReference>
<accession>A0A8I0KQJ8</accession>
<evidence type="ECO:0000256" key="1">
    <source>
        <dbReference type="SAM" id="MobiDB-lite"/>
    </source>
</evidence>
<dbReference type="PROSITE" id="PS51782">
    <property type="entry name" value="LYSM"/>
    <property type="match status" value="1"/>
</dbReference>
<proteinExistence type="predicted"/>
<reference evidence="4 5" key="1">
    <citation type="submission" date="2020-08" db="EMBL/GenBank/DDBJ databases">
        <title>Winkia gen. nov., sp. nov., isolated from faeces of the Anser albifrons in China.</title>
        <authorList>
            <person name="Liu Q."/>
        </authorList>
    </citation>
    <scope>NUCLEOTIDE SEQUENCE [LARGE SCALE GENOMIC DNA]</scope>
    <source>
        <strain evidence="4 5">C62</strain>
    </source>
</reference>
<dbReference type="PANTHER" id="PTHR34700">
    <property type="entry name" value="POTASSIUM BINDING PROTEIN KBP"/>
    <property type="match status" value="1"/>
</dbReference>
<feature type="region of interest" description="Disordered" evidence="1">
    <location>
        <begin position="34"/>
        <end position="163"/>
    </location>
</feature>